<name>A0A5N5T6Y7_9CRUS</name>
<organism evidence="7 8">
    <name type="scientific">Armadillidium nasatum</name>
    <dbReference type="NCBI Taxonomy" id="96803"/>
    <lineage>
        <taxon>Eukaryota</taxon>
        <taxon>Metazoa</taxon>
        <taxon>Ecdysozoa</taxon>
        <taxon>Arthropoda</taxon>
        <taxon>Crustacea</taxon>
        <taxon>Multicrustacea</taxon>
        <taxon>Malacostraca</taxon>
        <taxon>Eumalacostraca</taxon>
        <taxon>Peracarida</taxon>
        <taxon>Isopoda</taxon>
        <taxon>Oniscidea</taxon>
        <taxon>Crinocheta</taxon>
        <taxon>Armadillidiidae</taxon>
        <taxon>Armadillidium</taxon>
    </lineage>
</organism>
<dbReference type="Proteomes" id="UP000326759">
    <property type="component" value="Unassembled WGS sequence"/>
</dbReference>
<dbReference type="Pfam" id="PF00135">
    <property type="entry name" value="COesterase"/>
    <property type="match status" value="1"/>
</dbReference>
<dbReference type="PANTHER" id="PTHR43142">
    <property type="entry name" value="CARBOXYLIC ESTER HYDROLASE"/>
    <property type="match status" value="1"/>
</dbReference>
<dbReference type="GO" id="GO:0052689">
    <property type="term" value="F:carboxylic ester hydrolase activity"/>
    <property type="evidence" value="ECO:0007669"/>
    <property type="project" value="UniProtKB-KW"/>
</dbReference>
<evidence type="ECO:0000313" key="7">
    <source>
        <dbReference type="EMBL" id="KAB7501808.1"/>
    </source>
</evidence>
<dbReference type="InterPro" id="IPR019826">
    <property type="entry name" value="Carboxylesterase_B_AS"/>
</dbReference>
<comment type="similarity">
    <text evidence="1 5">Belongs to the type-B carboxylesterase/lipase family.</text>
</comment>
<evidence type="ECO:0000256" key="1">
    <source>
        <dbReference type="ARBA" id="ARBA00005964"/>
    </source>
</evidence>
<keyword evidence="4" id="KW-0325">Glycoprotein</keyword>
<accession>A0A5N5T6Y7</accession>
<comment type="caution">
    <text evidence="7">The sequence shown here is derived from an EMBL/GenBank/DDBJ whole genome shotgun (WGS) entry which is preliminary data.</text>
</comment>
<evidence type="ECO:0000256" key="5">
    <source>
        <dbReference type="RuleBase" id="RU361235"/>
    </source>
</evidence>
<dbReference type="PANTHER" id="PTHR43142:SF1">
    <property type="entry name" value="CARBOXYLIC ESTER HYDROLASE"/>
    <property type="match status" value="1"/>
</dbReference>
<dbReference type="EMBL" id="SEYY01009446">
    <property type="protein sequence ID" value="KAB7501808.1"/>
    <property type="molecule type" value="Genomic_DNA"/>
</dbReference>
<evidence type="ECO:0000256" key="4">
    <source>
        <dbReference type="ARBA" id="ARBA00023180"/>
    </source>
</evidence>
<dbReference type="InterPro" id="IPR029058">
    <property type="entry name" value="AB_hydrolase_fold"/>
</dbReference>
<dbReference type="EC" id="3.1.1.-" evidence="5"/>
<keyword evidence="3 5" id="KW-0378">Hydrolase</keyword>
<reference evidence="7 8" key="1">
    <citation type="journal article" date="2019" name="PLoS Biol.">
        <title>Sex chromosomes control vertical transmission of feminizing Wolbachia symbionts in an isopod.</title>
        <authorList>
            <person name="Becking T."/>
            <person name="Chebbi M.A."/>
            <person name="Giraud I."/>
            <person name="Moumen B."/>
            <person name="Laverre T."/>
            <person name="Caubet Y."/>
            <person name="Peccoud J."/>
            <person name="Gilbert C."/>
            <person name="Cordaux R."/>
        </authorList>
    </citation>
    <scope>NUCLEOTIDE SEQUENCE [LARGE SCALE GENOMIC DNA]</scope>
    <source>
        <strain evidence="7">ANa2</strain>
        <tissue evidence="7">Whole body excluding digestive tract and cuticle</tissue>
    </source>
</reference>
<dbReference type="OrthoDB" id="3200163at2759"/>
<dbReference type="InterPro" id="IPR002018">
    <property type="entry name" value="CarbesteraseB"/>
</dbReference>
<proteinExistence type="inferred from homology"/>
<dbReference type="PROSITE" id="PS00122">
    <property type="entry name" value="CARBOXYLESTERASE_B_1"/>
    <property type="match status" value="1"/>
</dbReference>
<dbReference type="Gene3D" id="3.40.50.1820">
    <property type="entry name" value="alpha/beta hydrolase"/>
    <property type="match status" value="1"/>
</dbReference>
<protein>
    <recommendedName>
        <fullName evidence="5">Carboxylic ester hydrolase</fullName>
        <ecNumber evidence="5">3.1.1.-</ecNumber>
    </recommendedName>
</protein>
<evidence type="ECO:0000256" key="3">
    <source>
        <dbReference type="ARBA" id="ARBA00022801"/>
    </source>
</evidence>
<gene>
    <name evidence="7" type="primary">CEL_2</name>
    <name evidence="7" type="ORF">Anas_12274</name>
</gene>
<keyword evidence="8" id="KW-1185">Reference proteome</keyword>
<dbReference type="AlphaFoldDB" id="A0A5N5T6Y7"/>
<sequence length="166" mass="18302">MVFIHGGAFFTGSSYEFSPYLLMNKDIILVTIQYRLGILGFLSTEDDILPGNMGLKDQQLALKWVKENIHCFGGDPNLVTIFGESSGGASVHLQMFSPGSRGLFQRVIIQSGTAMAPFAYKNNHIPYAKAAGDHVNCSLERGAQKYLECMQDADLNELILYATRAM</sequence>
<evidence type="ECO:0000256" key="2">
    <source>
        <dbReference type="ARBA" id="ARBA00022487"/>
    </source>
</evidence>
<keyword evidence="2" id="KW-0719">Serine esterase</keyword>
<feature type="domain" description="Carboxylesterase type B" evidence="6">
    <location>
        <begin position="1"/>
        <end position="160"/>
    </location>
</feature>
<feature type="non-terminal residue" evidence="7">
    <location>
        <position position="166"/>
    </location>
</feature>
<dbReference type="SUPFAM" id="SSF53474">
    <property type="entry name" value="alpha/beta-Hydrolases"/>
    <property type="match status" value="1"/>
</dbReference>
<evidence type="ECO:0000259" key="6">
    <source>
        <dbReference type="Pfam" id="PF00135"/>
    </source>
</evidence>
<evidence type="ECO:0000313" key="8">
    <source>
        <dbReference type="Proteomes" id="UP000326759"/>
    </source>
</evidence>